<evidence type="ECO:0000313" key="3">
    <source>
        <dbReference type="Proteomes" id="UP001177023"/>
    </source>
</evidence>
<protein>
    <submittedName>
        <fullName evidence="2">Uncharacterized protein</fullName>
    </submittedName>
</protein>
<accession>A0AA36C4A4</accession>
<feature type="non-terminal residue" evidence="2">
    <location>
        <position position="1"/>
    </location>
</feature>
<feature type="transmembrane region" description="Helical" evidence="1">
    <location>
        <begin position="57"/>
        <end position="79"/>
    </location>
</feature>
<name>A0AA36C4A4_9BILA</name>
<proteinExistence type="predicted"/>
<sequence length="88" mass="9783">MNRIAVLHLPAQVQGRPLHDQCAQVGPKLASTRSAPSVLIPAMRWREKTKSQIRSHLVIILGACGFLAVVALAMAYVHYRRKKAKTQK</sequence>
<keyword evidence="1" id="KW-0812">Transmembrane</keyword>
<evidence type="ECO:0000256" key="1">
    <source>
        <dbReference type="SAM" id="Phobius"/>
    </source>
</evidence>
<organism evidence="2 3">
    <name type="scientific">Mesorhabditis spiculigera</name>
    <dbReference type="NCBI Taxonomy" id="96644"/>
    <lineage>
        <taxon>Eukaryota</taxon>
        <taxon>Metazoa</taxon>
        <taxon>Ecdysozoa</taxon>
        <taxon>Nematoda</taxon>
        <taxon>Chromadorea</taxon>
        <taxon>Rhabditida</taxon>
        <taxon>Rhabditina</taxon>
        <taxon>Rhabditomorpha</taxon>
        <taxon>Rhabditoidea</taxon>
        <taxon>Rhabditidae</taxon>
        <taxon>Mesorhabditinae</taxon>
        <taxon>Mesorhabditis</taxon>
    </lineage>
</organism>
<dbReference type="Proteomes" id="UP001177023">
    <property type="component" value="Unassembled WGS sequence"/>
</dbReference>
<keyword evidence="3" id="KW-1185">Reference proteome</keyword>
<keyword evidence="1" id="KW-0472">Membrane</keyword>
<dbReference type="EMBL" id="CATQJA010000127">
    <property type="protein sequence ID" value="CAJ0557852.1"/>
    <property type="molecule type" value="Genomic_DNA"/>
</dbReference>
<keyword evidence="1" id="KW-1133">Transmembrane helix</keyword>
<dbReference type="AlphaFoldDB" id="A0AA36C4A4"/>
<evidence type="ECO:0000313" key="2">
    <source>
        <dbReference type="EMBL" id="CAJ0557852.1"/>
    </source>
</evidence>
<reference evidence="2" key="1">
    <citation type="submission" date="2023-06" db="EMBL/GenBank/DDBJ databases">
        <authorList>
            <person name="Delattre M."/>
        </authorList>
    </citation>
    <scope>NUCLEOTIDE SEQUENCE</scope>
    <source>
        <strain evidence="2">AF72</strain>
    </source>
</reference>
<comment type="caution">
    <text evidence="2">The sequence shown here is derived from an EMBL/GenBank/DDBJ whole genome shotgun (WGS) entry which is preliminary data.</text>
</comment>
<gene>
    <name evidence="2" type="ORF">MSPICULIGERA_LOCUS601</name>
</gene>